<comment type="caution">
    <text evidence="8">The sequence shown here is derived from an EMBL/GenBank/DDBJ whole genome shotgun (WGS) entry which is preliminary data.</text>
</comment>
<protein>
    <recommendedName>
        <fullName evidence="2">histidine kinase</fullName>
        <ecNumber evidence="2">2.7.13.3</ecNumber>
    </recommendedName>
</protein>
<dbReference type="EMBL" id="SOEG01000011">
    <property type="protein sequence ID" value="TDX51663.1"/>
    <property type="molecule type" value="Genomic_DNA"/>
</dbReference>
<dbReference type="SUPFAM" id="SSF47384">
    <property type="entry name" value="Homodimeric domain of signal transducing histidine kinase"/>
    <property type="match status" value="1"/>
</dbReference>
<dbReference type="SUPFAM" id="SSF55785">
    <property type="entry name" value="PYP-like sensor domain (PAS domain)"/>
    <property type="match status" value="1"/>
</dbReference>
<dbReference type="EC" id="2.7.13.3" evidence="2"/>
<dbReference type="CDD" id="cd00130">
    <property type="entry name" value="PAS"/>
    <property type="match status" value="1"/>
</dbReference>
<evidence type="ECO:0000256" key="3">
    <source>
        <dbReference type="ARBA" id="ARBA00022553"/>
    </source>
</evidence>
<dbReference type="Proteomes" id="UP000295832">
    <property type="component" value="Unassembled WGS sequence"/>
</dbReference>
<evidence type="ECO:0000259" key="6">
    <source>
        <dbReference type="PROSITE" id="PS50109"/>
    </source>
</evidence>
<dbReference type="AlphaFoldDB" id="A0A4R8GYT2"/>
<feature type="domain" description="PAS" evidence="7">
    <location>
        <begin position="138"/>
        <end position="196"/>
    </location>
</feature>
<dbReference type="PROSITE" id="PS50112">
    <property type="entry name" value="PAS"/>
    <property type="match status" value="1"/>
</dbReference>
<dbReference type="InterPro" id="IPR003594">
    <property type="entry name" value="HATPase_dom"/>
</dbReference>
<evidence type="ECO:0000256" key="2">
    <source>
        <dbReference type="ARBA" id="ARBA00012438"/>
    </source>
</evidence>
<dbReference type="NCBIfam" id="TIGR00229">
    <property type="entry name" value="sensory_box"/>
    <property type="match status" value="1"/>
</dbReference>
<feature type="domain" description="Histidine kinase" evidence="6">
    <location>
        <begin position="260"/>
        <end position="468"/>
    </location>
</feature>
<dbReference type="Pfam" id="PF00512">
    <property type="entry name" value="HisKA"/>
    <property type="match status" value="1"/>
</dbReference>
<evidence type="ECO:0000313" key="8">
    <source>
        <dbReference type="EMBL" id="TDX51663.1"/>
    </source>
</evidence>
<dbReference type="STRING" id="926561.GCA_000379025_01288"/>
<sequence length="484" mass="56096">MEDSIEYLVNNFPGIAVIIDDEYKIRRGNQIAYEAFGKLGVKRPDEYRFKPLTDIHTLDGSTAIDALRTGSPFYGYKEYKWKNRKRRILYCHLPTKINSSSRGVVILNIDFKKKINTLEDLVESFKANSHIYFSELEICLFDLEGKLNYVNRSVVNNSGLEAKDLIGESIKFFFDSEEEIELLLKRIALGNFVHTKKYINNKKSKDHLSRVVELISFPIIINGEMIGGIYLGLNLGGLIKHSDRIKKFNKIEDAGRMAFRVIHEVRNPLQEILAIAELGKINSNNEQTNLYFDSIKERIEQINNLMNEILELSNFHQLELFKYNINDIFSEILKEVFENCKKEKIKLEVELEDLEIKIDKSLFSKIILNLLNNAIEVLTNYEQNRKISIKAESKDNEVLFSIYNSGPEIPEKIREYIFDIFASTKGRNGTGLGLTITYYIVTRIFKGDIWFESNQEGTTFFFKIKQNIDKTMLISKEDTAYKGI</sequence>
<proteinExistence type="predicted"/>
<reference evidence="8 9" key="1">
    <citation type="submission" date="2019-03" db="EMBL/GenBank/DDBJ databases">
        <title>Subsurface microbial communities from deep shales in Ohio and West Virginia, USA.</title>
        <authorList>
            <person name="Wrighton K."/>
        </authorList>
    </citation>
    <scope>NUCLEOTIDE SEQUENCE [LARGE SCALE GENOMIC DNA]</scope>
    <source>
        <strain evidence="8 9">MSL 6dP</strain>
    </source>
</reference>
<keyword evidence="5" id="KW-0902">Two-component regulatory system</keyword>
<keyword evidence="4" id="KW-0418">Kinase</keyword>
<dbReference type="InterPro" id="IPR036890">
    <property type="entry name" value="HATPase_C_sf"/>
</dbReference>
<dbReference type="CDD" id="cd00075">
    <property type="entry name" value="HATPase"/>
    <property type="match status" value="1"/>
</dbReference>
<comment type="catalytic activity">
    <reaction evidence="1">
        <text>ATP + protein L-histidine = ADP + protein N-phospho-L-histidine.</text>
        <dbReference type="EC" id="2.7.13.3"/>
    </reaction>
</comment>
<dbReference type="PROSITE" id="PS50109">
    <property type="entry name" value="HIS_KIN"/>
    <property type="match status" value="1"/>
</dbReference>
<dbReference type="RefSeq" id="WP_134116497.1">
    <property type="nucleotide sequence ID" value="NZ_SOEG01000011.1"/>
</dbReference>
<dbReference type="Gene3D" id="1.10.287.130">
    <property type="match status" value="1"/>
</dbReference>
<dbReference type="InterPro" id="IPR003661">
    <property type="entry name" value="HisK_dim/P_dom"/>
</dbReference>
<dbReference type="CDD" id="cd00082">
    <property type="entry name" value="HisKA"/>
    <property type="match status" value="1"/>
</dbReference>
<dbReference type="PANTHER" id="PTHR43547">
    <property type="entry name" value="TWO-COMPONENT HISTIDINE KINASE"/>
    <property type="match status" value="1"/>
</dbReference>
<keyword evidence="9" id="KW-1185">Reference proteome</keyword>
<dbReference type="Pfam" id="PF02518">
    <property type="entry name" value="HATPase_c"/>
    <property type="match status" value="1"/>
</dbReference>
<gene>
    <name evidence="8" type="ORF">C7959_11159</name>
</gene>
<evidence type="ECO:0000259" key="7">
    <source>
        <dbReference type="PROSITE" id="PS50112"/>
    </source>
</evidence>
<dbReference type="PANTHER" id="PTHR43547:SF2">
    <property type="entry name" value="HYBRID SIGNAL TRANSDUCTION HISTIDINE KINASE C"/>
    <property type="match status" value="1"/>
</dbReference>
<keyword evidence="4" id="KW-0808">Transferase</keyword>
<dbReference type="Gene3D" id="3.30.450.20">
    <property type="entry name" value="PAS domain"/>
    <property type="match status" value="1"/>
</dbReference>
<accession>A0A4R8GYT2</accession>
<dbReference type="GO" id="GO:0000155">
    <property type="term" value="F:phosphorelay sensor kinase activity"/>
    <property type="evidence" value="ECO:0007669"/>
    <property type="project" value="InterPro"/>
</dbReference>
<evidence type="ECO:0000313" key="9">
    <source>
        <dbReference type="Proteomes" id="UP000295832"/>
    </source>
</evidence>
<evidence type="ECO:0000256" key="5">
    <source>
        <dbReference type="ARBA" id="ARBA00023012"/>
    </source>
</evidence>
<dbReference type="Gene3D" id="3.30.565.10">
    <property type="entry name" value="Histidine kinase-like ATPase, C-terminal domain"/>
    <property type="match status" value="1"/>
</dbReference>
<dbReference type="SMART" id="SM00387">
    <property type="entry name" value="HATPase_c"/>
    <property type="match status" value="1"/>
</dbReference>
<evidence type="ECO:0000256" key="1">
    <source>
        <dbReference type="ARBA" id="ARBA00000085"/>
    </source>
</evidence>
<dbReference type="InterPro" id="IPR036097">
    <property type="entry name" value="HisK_dim/P_sf"/>
</dbReference>
<organism evidence="8 9">
    <name type="scientific">Orenia marismortui</name>
    <dbReference type="NCBI Taxonomy" id="46469"/>
    <lineage>
        <taxon>Bacteria</taxon>
        <taxon>Bacillati</taxon>
        <taxon>Bacillota</taxon>
        <taxon>Clostridia</taxon>
        <taxon>Halanaerobiales</taxon>
        <taxon>Halobacteroidaceae</taxon>
        <taxon>Orenia</taxon>
    </lineage>
</organism>
<dbReference type="InterPro" id="IPR005467">
    <property type="entry name" value="His_kinase_dom"/>
</dbReference>
<dbReference type="InterPro" id="IPR000014">
    <property type="entry name" value="PAS"/>
</dbReference>
<keyword evidence="3" id="KW-0597">Phosphoprotein</keyword>
<evidence type="ECO:0000256" key="4">
    <source>
        <dbReference type="ARBA" id="ARBA00022777"/>
    </source>
</evidence>
<name>A0A4R8GYT2_9FIRM</name>
<dbReference type="InterPro" id="IPR035965">
    <property type="entry name" value="PAS-like_dom_sf"/>
</dbReference>
<dbReference type="SUPFAM" id="SSF55874">
    <property type="entry name" value="ATPase domain of HSP90 chaperone/DNA topoisomerase II/histidine kinase"/>
    <property type="match status" value="1"/>
</dbReference>